<name>A0A1W2GMI2_REIFA</name>
<dbReference type="AlphaFoldDB" id="A0A1W2GMI2"/>
<evidence type="ECO:0008006" key="3">
    <source>
        <dbReference type="Google" id="ProtNLM"/>
    </source>
</evidence>
<gene>
    <name evidence="1" type="ORF">SAMN04488029_3513</name>
</gene>
<dbReference type="PROSITE" id="PS51257">
    <property type="entry name" value="PROKAR_LIPOPROTEIN"/>
    <property type="match status" value="1"/>
</dbReference>
<dbReference type="STRING" id="692418.SAMN04488029_3513"/>
<accession>A0A1W2GMI2</accession>
<keyword evidence="2" id="KW-1185">Reference proteome</keyword>
<dbReference type="RefSeq" id="WP_084374147.1">
    <property type="nucleotide sequence ID" value="NZ_FWYF01000004.1"/>
</dbReference>
<evidence type="ECO:0000313" key="2">
    <source>
        <dbReference type="Proteomes" id="UP000192472"/>
    </source>
</evidence>
<dbReference type="OrthoDB" id="1114031at2"/>
<dbReference type="Proteomes" id="UP000192472">
    <property type="component" value="Unassembled WGS sequence"/>
</dbReference>
<sequence>MKKLLGIFISTAAFTFYSCSDDIESVDESSATEIAIEDASLETTSSELMEEIDEAADYATNFFESTGGKILNMLGFGGKRFGDCVTITEDEAAGTMTIDFGEEGCEGRDGRIRKGKIIITHEGERDVPGFKRTITLEDFSVDTIAVEGTRVLTYVSGTDTEKEYNATLTGGKLTFPDGTIATRESTRTRIASFDEEGEKTQVERFGTATGINREGLTYANDVDETTPILTLSACREEGTYAPVSGILTINIEGESEKVIDYGDGACDNLVTITQDGVSEEVEIDPKQRRKKRFRRRKS</sequence>
<proteinExistence type="predicted"/>
<protein>
    <recommendedName>
        <fullName evidence="3">Lipoprotein</fullName>
    </recommendedName>
</protein>
<organism evidence="1 2">
    <name type="scientific">Reichenbachiella faecimaris</name>
    <dbReference type="NCBI Taxonomy" id="692418"/>
    <lineage>
        <taxon>Bacteria</taxon>
        <taxon>Pseudomonadati</taxon>
        <taxon>Bacteroidota</taxon>
        <taxon>Cytophagia</taxon>
        <taxon>Cytophagales</taxon>
        <taxon>Reichenbachiellaceae</taxon>
        <taxon>Reichenbachiella</taxon>
    </lineage>
</organism>
<dbReference type="EMBL" id="FWYF01000004">
    <property type="protein sequence ID" value="SMD37873.1"/>
    <property type="molecule type" value="Genomic_DNA"/>
</dbReference>
<evidence type="ECO:0000313" key="1">
    <source>
        <dbReference type="EMBL" id="SMD37873.1"/>
    </source>
</evidence>
<reference evidence="1 2" key="1">
    <citation type="submission" date="2017-04" db="EMBL/GenBank/DDBJ databases">
        <authorList>
            <person name="Afonso C.L."/>
            <person name="Miller P.J."/>
            <person name="Scott M.A."/>
            <person name="Spackman E."/>
            <person name="Goraichik I."/>
            <person name="Dimitrov K.M."/>
            <person name="Suarez D.L."/>
            <person name="Swayne D.E."/>
        </authorList>
    </citation>
    <scope>NUCLEOTIDE SEQUENCE [LARGE SCALE GENOMIC DNA]</scope>
    <source>
        <strain evidence="1 2">DSM 26133</strain>
    </source>
</reference>